<accession>A0A256EYE5</accession>
<evidence type="ECO:0000256" key="8">
    <source>
        <dbReference type="ARBA" id="ARBA00023049"/>
    </source>
</evidence>
<evidence type="ECO:0000256" key="7">
    <source>
        <dbReference type="ARBA" id="ARBA00022833"/>
    </source>
</evidence>
<dbReference type="Proteomes" id="UP000215590">
    <property type="component" value="Unassembled WGS sequence"/>
</dbReference>
<comment type="caution">
    <text evidence="14">The sequence shown here is derived from an EMBL/GenBank/DDBJ whole genome shotgun (WGS) entry which is preliminary data.</text>
</comment>
<dbReference type="GO" id="GO:0046872">
    <property type="term" value="F:metal ion binding"/>
    <property type="evidence" value="ECO:0007669"/>
    <property type="project" value="UniProtKB-KW"/>
</dbReference>
<evidence type="ECO:0000256" key="4">
    <source>
        <dbReference type="ARBA" id="ARBA00022723"/>
    </source>
</evidence>
<evidence type="ECO:0000256" key="1">
    <source>
        <dbReference type="ARBA" id="ARBA00001947"/>
    </source>
</evidence>
<evidence type="ECO:0000256" key="12">
    <source>
        <dbReference type="SAM" id="MobiDB-lite"/>
    </source>
</evidence>
<comment type="cofactor">
    <cofactor evidence="1">
        <name>Zn(2+)</name>
        <dbReference type="ChEBI" id="CHEBI:29105"/>
    </cofactor>
</comment>
<keyword evidence="8" id="KW-0482">Metalloprotease</keyword>
<evidence type="ECO:0000256" key="3">
    <source>
        <dbReference type="ARBA" id="ARBA00022670"/>
    </source>
</evidence>
<evidence type="ECO:0000256" key="9">
    <source>
        <dbReference type="ARBA" id="ARBA00023316"/>
    </source>
</evidence>
<dbReference type="AlphaFoldDB" id="A0A256EYE5"/>
<protein>
    <recommendedName>
        <fullName evidence="11">Murein endopeptidase K</fullName>
    </recommendedName>
</protein>
<keyword evidence="9" id="KW-0961">Cell wall biogenesis/degradation</keyword>
<dbReference type="SUPFAM" id="SSF55166">
    <property type="entry name" value="Hedgehog/DD-peptidase"/>
    <property type="match status" value="1"/>
</dbReference>
<feature type="chain" id="PRO_5012061405" description="Murein endopeptidase K" evidence="13">
    <location>
        <begin position="41"/>
        <end position="623"/>
    </location>
</feature>
<keyword evidence="7" id="KW-0862">Zinc</keyword>
<evidence type="ECO:0000256" key="11">
    <source>
        <dbReference type="ARBA" id="ARBA00093666"/>
    </source>
</evidence>
<feature type="signal peptide" evidence="13">
    <location>
        <begin position="1"/>
        <end position="40"/>
    </location>
</feature>
<comment type="pathway">
    <text evidence="2">Cell wall biogenesis; cell wall polysaccharide biosynthesis.</text>
</comment>
<dbReference type="InterPro" id="IPR010275">
    <property type="entry name" value="MepK"/>
</dbReference>
<evidence type="ECO:0000313" key="15">
    <source>
        <dbReference type="Proteomes" id="UP000215590"/>
    </source>
</evidence>
<proteinExistence type="inferred from homology"/>
<feature type="region of interest" description="Disordered" evidence="12">
    <location>
        <begin position="251"/>
        <end position="297"/>
    </location>
</feature>
<dbReference type="Pfam" id="PF05951">
    <property type="entry name" value="Peptidase_M15_2"/>
    <property type="match status" value="1"/>
</dbReference>
<dbReference type="CDD" id="cd14844">
    <property type="entry name" value="Zn-DD-carboxypeptidase_like"/>
    <property type="match status" value="1"/>
</dbReference>
<reference evidence="14 15" key="1">
    <citation type="submission" date="2017-07" db="EMBL/GenBank/DDBJ databases">
        <title>Phylogenetic study on the rhizospheric bacterium Ochrobactrum sp. A44.</title>
        <authorList>
            <person name="Krzyzanowska D.M."/>
            <person name="Ossowicki A."/>
            <person name="Rajewska M."/>
            <person name="Maciag T."/>
            <person name="Kaczynski Z."/>
            <person name="Czerwicka M."/>
            <person name="Jafra S."/>
        </authorList>
    </citation>
    <scope>NUCLEOTIDE SEQUENCE [LARGE SCALE GENOMIC DNA]</scope>
    <source>
        <strain evidence="14 15">DSM 7216</strain>
    </source>
</reference>
<dbReference type="PANTHER" id="PTHR37425:SF1">
    <property type="entry name" value="OUTER MEMBRANE PROTEIN"/>
    <property type="match status" value="1"/>
</dbReference>
<dbReference type="OrthoDB" id="9782994at2"/>
<evidence type="ECO:0000256" key="2">
    <source>
        <dbReference type="ARBA" id="ARBA00004776"/>
    </source>
</evidence>
<evidence type="ECO:0000313" key="14">
    <source>
        <dbReference type="EMBL" id="OYR07456.1"/>
    </source>
</evidence>
<organism evidence="14 15">
    <name type="scientific">Brucella thiophenivorans</name>
    <dbReference type="NCBI Taxonomy" id="571255"/>
    <lineage>
        <taxon>Bacteria</taxon>
        <taxon>Pseudomonadati</taxon>
        <taxon>Pseudomonadota</taxon>
        <taxon>Alphaproteobacteria</taxon>
        <taxon>Hyphomicrobiales</taxon>
        <taxon>Brucellaceae</taxon>
        <taxon>Brucella/Ochrobactrum group</taxon>
        <taxon>Brucella</taxon>
    </lineage>
</organism>
<dbReference type="EMBL" id="NNRJ01000076">
    <property type="protein sequence ID" value="OYR07456.1"/>
    <property type="molecule type" value="Genomic_DNA"/>
</dbReference>
<keyword evidence="5 13" id="KW-0732">Signal</keyword>
<dbReference type="InterPro" id="IPR009045">
    <property type="entry name" value="Zn_M74/Hedgehog-like"/>
</dbReference>
<dbReference type="GO" id="GO:0071555">
    <property type="term" value="P:cell wall organization"/>
    <property type="evidence" value="ECO:0007669"/>
    <property type="project" value="UniProtKB-KW"/>
</dbReference>
<sequence length="623" mass="65884">MSSISTIKARFAKVWTRLSVSVFGIIAAALMALAPSQASAETRTLKLYYVHTGEKAEITFKKNGRFLPDGLKKLNVFLRDWRRNEPTRMDPRLFDLVWQVYRSSGSSQYITVVSAYRSPATNNMLRSKTSGVAKKSQHTLGRAMDFFIPGVPLAKLRGIGMRYQIGGVGYYPRSGSPFVHMDVGNVRSWPRMSRRELLALFPDGKTAHLPADGKPLPGYQQALAMIERQKASGGSVTVASNSAPRKSKTLFGALFGGGADEEEDNSNDSAPAPATVRPARATPSRQAPAVTPPAPVQQPEALIASLPTREAPVPMQAPRPEAAVAEPQVEEAPVVALNIPVPTRKPVNAAQEAIALAAAQPADAVAQEIADAGANPLMTGFVPIPSLRPQQEAVTQIAAAVVPGARPERDQQNPQDAIAQLVNNNPVVASTAVADAGNAAEQASATAYPLPKEAPRANTQLAMVSKRDEIGELIAPPEDDFDIAPVAAAKPEPVKIAPVKTASVAKTVATPPRQNVASIGQNVKSIARSSGKGDRHVARAASRPSPVVQPAAMPASAVAMSSDSVSQTSPATNPVLRNDALRAAPAMVYTAGFQRGDLPSERANEFSGNAVTFLTVAKFTETN</sequence>
<dbReference type="PANTHER" id="PTHR37425">
    <property type="match status" value="1"/>
</dbReference>
<dbReference type="Gene3D" id="3.30.1380.10">
    <property type="match status" value="1"/>
</dbReference>
<keyword evidence="4" id="KW-0479">Metal-binding</keyword>
<keyword evidence="3" id="KW-0645">Protease</keyword>
<gene>
    <name evidence="14" type="ORF">CEV31_4193</name>
</gene>
<comment type="similarity">
    <text evidence="10">Belongs to the peptidase M15 family.</text>
</comment>
<dbReference type="RefSeq" id="WP_094510119.1">
    <property type="nucleotide sequence ID" value="NZ_JBHEEK010000026.1"/>
</dbReference>
<keyword evidence="15" id="KW-1185">Reference proteome</keyword>
<keyword evidence="6" id="KW-0378">Hydrolase</keyword>
<feature type="compositionally biased region" description="Low complexity" evidence="12">
    <location>
        <begin position="270"/>
        <end position="289"/>
    </location>
</feature>
<evidence type="ECO:0000256" key="13">
    <source>
        <dbReference type="SAM" id="SignalP"/>
    </source>
</evidence>
<evidence type="ECO:0000256" key="5">
    <source>
        <dbReference type="ARBA" id="ARBA00022729"/>
    </source>
</evidence>
<dbReference type="GO" id="GO:0008237">
    <property type="term" value="F:metallopeptidase activity"/>
    <property type="evidence" value="ECO:0007669"/>
    <property type="project" value="UniProtKB-KW"/>
</dbReference>
<evidence type="ECO:0000256" key="6">
    <source>
        <dbReference type="ARBA" id="ARBA00022801"/>
    </source>
</evidence>
<name>A0A256EYE5_9HYPH</name>
<evidence type="ECO:0000256" key="10">
    <source>
        <dbReference type="ARBA" id="ARBA00093448"/>
    </source>
</evidence>
<dbReference type="GO" id="GO:0006508">
    <property type="term" value="P:proteolysis"/>
    <property type="evidence" value="ECO:0007669"/>
    <property type="project" value="UniProtKB-KW"/>
</dbReference>